<dbReference type="Pfam" id="PF00005">
    <property type="entry name" value="ABC_tran"/>
    <property type="match status" value="1"/>
</dbReference>
<evidence type="ECO:0000256" key="2">
    <source>
        <dbReference type="ARBA" id="ARBA00022475"/>
    </source>
</evidence>
<keyword evidence="7" id="KW-1185">Reference proteome</keyword>
<dbReference type="PANTHER" id="PTHR42781:SF4">
    <property type="entry name" value="SPERMIDINE_PUTRESCINE IMPORT ATP-BINDING PROTEIN POTA"/>
    <property type="match status" value="1"/>
</dbReference>
<proteinExistence type="predicted"/>
<name>A0ABV6IA24_9BURK</name>
<dbReference type="RefSeq" id="WP_390209827.1">
    <property type="nucleotide sequence ID" value="NZ_JBHLXJ010000002.1"/>
</dbReference>
<dbReference type="InterPro" id="IPR050093">
    <property type="entry name" value="ABC_SmlMolc_Importer"/>
</dbReference>
<dbReference type="Gene3D" id="3.40.50.300">
    <property type="entry name" value="P-loop containing nucleotide triphosphate hydrolases"/>
    <property type="match status" value="1"/>
</dbReference>
<evidence type="ECO:0000313" key="7">
    <source>
        <dbReference type="Proteomes" id="UP001589844"/>
    </source>
</evidence>
<dbReference type="GO" id="GO:0005524">
    <property type="term" value="F:ATP binding"/>
    <property type="evidence" value="ECO:0007669"/>
    <property type="project" value="UniProtKB-KW"/>
</dbReference>
<keyword evidence="2" id="KW-0472">Membrane</keyword>
<evidence type="ECO:0000256" key="4">
    <source>
        <dbReference type="ARBA" id="ARBA00022840"/>
    </source>
</evidence>
<comment type="caution">
    <text evidence="6">The sequence shown here is derived from an EMBL/GenBank/DDBJ whole genome shotgun (WGS) entry which is preliminary data.</text>
</comment>
<dbReference type="PROSITE" id="PS50893">
    <property type="entry name" value="ABC_TRANSPORTER_2"/>
    <property type="match status" value="1"/>
</dbReference>
<dbReference type="Proteomes" id="UP001589844">
    <property type="component" value="Unassembled WGS sequence"/>
</dbReference>
<keyword evidence="1" id="KW-0813">Transport</keyword>
<gene>
    <name evidence="6" type="ORF">ACFFJH_02615</name>
</gene>
<dbReference type="InterPro" id="IPR027417">
    <property type="entry name" value="P-loop_NTPase"/>
</dbReference>
<dbReference type="InterPro" id="IPR003439">
    <property type="entry name" value="ABC_transporter-like_ATP-bd"/>
</dbReference>
<evidence type="ECO:0000259" key="5">
    <source>
        <dbReference type="PROSITE" id="PS50893"/>
    </source>
</evidence>
<keyword evidence="2" id="KW-1003">Cell membrane</keyword>
<dbReference type="EMBL" id="JBHLXJ010000002">
    <property type="protein sequence ID" value="MFC0348684.1"/>
    <property type="molecule type" value="Genomic_DNA"/>
</dbReference>
<evidence type="ECO:0000256" key="1">
    <source>
        <dbReference type="ARBA" id="ARBA00022448"/>
    </source>
</evidence>
<dbReference type="InterPro" id="IPR003593">
    <property type="entry name" value="AAA+_ATPase"/>
</dbReference>
<evidence type="ECO:0000313" key="6">
    <source>
        <dbReference type="EMBL" id="MFC0348684.1"/>
    </source>
</evidence>
<dbReference type="SUPFAM" id="SSF52540">
    <property type="entry name" value="P-loop containing nucleoside triphosphate hydrolases"/>
    <property type="match status" value="1"/>
</dbReference>
<feature type="domain" description="ABC transporter" evidence="5">
    <location>
        <begin position="1"/>
        <end position="235"/>
    </location>
</feature>
<organism evidence="6 7">
    <name type="scientific">Undibacterium danionis</name>
    <dbReference type="NCBI Taxonomy" id="1812100"/>
    <lineage>
        <taxon>Bacteria</taxon>
        <taxon>Pseudomonadati</taxon>
        <taxon>Pseudomonadota</taxon>
        <taxon>Betaproteobacteria</taxon>
        <taxon>Burkholderiales</taxon>
        <taxon>Oxalobacteraceae</taxon>
        <taxon>Undibacterium</taxon>
    </lineage>
</organism>
<dbReference type="SMART" id="SM00382">
    <property type="entry name" value="AAA"/>
    <property type="match status" value="1"/>
</dbReference>
<protein>
    <submittedName>
        <fullName evidence="6">Sulfate/molybdate ABC transporter ATP-binding protein</fullName>
    </submittedName>
</protein>
<sequence length="236" mass="26561">MRFNFHIQKRLSSNSRVFDLDVRLNTDSQRIVILGESGSGKSLTLKAIAGLITPDAGHIELGNQTLFNKTKRINQAPQQRHLAYLFQDYALFPHLNVRQNIAFGLVRGWFNPQGKNKDAKVEYWLDAFQLQAVAHQLPHELSGGQKQRTALARALISQPAALLLDEPFAALDPALRIVMRKELDALQRSLKVPMILITHDPDDAEVFGEQVMSMHDGRLYEDPQCENEALVMADVA</sequence>
<accession>A0ABV6IA24</accession>
<keyword evidence="3" id="KW-0547">Nucleotide-binding</keyword>
<reference evidence="6 7" key="1">
    <citation type="submission" date="2024-09" db="EMBL/GenBank/DDBJ databases">
        <authorList>
            <person name="Sun Q."/>
            <person name="Mori K."/>
        </authorList>
    </citation>
    <scope>NUCLEOTIDE SEQUENCE [LARGE SCALE GENOMIC DNA]</scope>
    <source>
        <strain evidence="6 7">CCM 8677</strain>
    </source>
</reference>
<dbReference type="PANTHER" id="PTHR42781">
    <property type="entry name" value="SPERMIDINE/PUTRESCINE IMPORT ATP-BINDING PROTEIN POTA"/>
    <property type="match status" value="1"/>
</dbReference>
<keyword evidence="4 6" id="KW-0067">ATP-binding</keyword>
<evidence type="ECO:0000256" key="3">
    <source>
        <dbReference type="ARBA" id="ARBA00022741"/>
    </source>
</evidence>